<dbReference type="InterPro" id="IPR016059">
    <property type="entry name" value="DNA_ligase_ATP-dep_CS"/>
</dbReference>
<feature type="domain" description="ATP-dependent DNA ligase family profile" evidence="15">
    <location>
        <begin position="324"/>
        <end position="454"/>
    </location>
</feature>
<dbReference type="Proteomes" id="UP001500738">
    <property type="component" value="Unassembled WGS sequence"/>
</dbReference>
<evidence type="ECO:0000256" key="3">
    <source>
        <dbReference type="ARBA" id="ARBA00022618"/>
    </source>
</evidence>
<evidence type="ECO:0000256" key="6">
    <source>
        <dbReference type="ARBA" id="ARBA00022741"/>
    </source>
</evidence>
<accession>A0ABN1M2T0</accession>
<dbReference type="InterPro" id="IPR050191">
    <property type="entry name" value="ATP-dep_DNA_ligase"/>
</dbReference>
<evidence type="ECO:0000256" key="1">
    <source>
        <dbReference type="ARBA" id="ARBA00012727"/>
    </source>
</evidence>
<dbReference type="NCBIfam" id="TIGR04120">
    <property type="entry name" value="DNA_lig_bact"/>
    <property type="match status" value="1"/>
</dbReference>
<dbReference type="CDD" id="cd07897">
    <property type="entry name" value="Adenylation_DNA_ligase_Bac1"/>
    <property type="match status" value="1"/>
</dbReference>
<dbReference type="EC" id="6.5.1.1" evidence="1"/>
<gene>
    <name evidence="16" type="ORF">GCM10009115_14590</name>
</gene>
<evidence type="ECO:0000259" key="15">
    <source>
        <dbReference type="PROSITE" id="PS50160"/>
    </source>
</evidence>
<comment type="catalytic activity">
    <reaction evidence="13">
        <text>ATP + (deoxyribonucleotide)n-3'-hydroxyl + 5'-phospho-(deoxyribonucleotide)m = (deoxyribonucleotide)n+m + AMP + diphosphate.</text>
        <dbReference type="EC" id="6.5.1.1"/>
    </reaction>
</comment>
<dbReference type="PROSITE" id="PS50160">
    <property type="entry name" value="DNA_LIGASE_A3"/>
    <property type="match status" value="1"/>
</dbReference>
<keyword evidence="5" id="KW-0479">Metal-binding</keyword>
<evidence type="ECO:0000256" key="11">
    <source>
        <dbReference type="ARBA" id="ARBA00023204"/>
    </source>
</evidence>
<feature type="region of interest" description="Disordered" evidence="14">
    <location>
        <begin position="101"/>
        <end position="123"/>
    </location>
</feature>
<evidence type="ECO:0000256" key="2">
    <source>
        <dbReference type="ARBA" id="ARBA00022598"/>
    </source>
</evidence>
<evidence type="ECO:0000256" key="8">
    <source>
        <dbReference type="ARBA" id="ARBA00022840"/>
    </source>
</evidence>
<evidence type="ECO:0000256" key="9">
    <source>
        <dbReference type="ARBA" id="ARBA00022842"/>
    </source>
</evidence>
<keyword evidence="9" id="KW-0460">Magnesium</keyword>
<dbReference type="InterPro" id="IPR012310">
    <property type="entry name" value="DNA_ligase_ATP-dep_cent"/>
</dbReference>
<dbReference type="Gene3D" id="1.10.3260.10">
    <property type="entry name" value="DNA ligase, ATP-dependent, N-terminal domain"/>
    <property type="match status" value="1"/>
</dbReference>
<proteinExistence type="predicted"/>
<dbReference type="PANTHER" id="PTHR45674:SF13">
    <property type="entry name" value="DNA LIGASE-RELATED"/>
    <property type="match status" value="1"/>
</dbReference>
<dbReference type="Pfam" id="PF01068">
    <property type="entry name" value="DNA_ligase_A_M"/>
    <property type="match status" value="1"/>
</dbReference>
<dbReference type="Pfam" id="PF04679">
    <property type="entry name" value="DNA_ligase_A_C"/>
    <property type="match status" value="1"/>
</dbReference>
<keyword evidence="6" id="KW-0547">Nucleotide-binding</keyword>
<dbReference type="Gene3D" id="3.30.470.30">
    <property type="entry name" value="DNA ligase/mRNA capping enzyme"/>
    <property type="match status" value="1"/>
</dbReference>
<comment type="caution">
    <text evidence="16">The sequence shown here is derived from an EMBL/GenBank/DDBJ whole genome shotgun (WGS) entry which is preliminary data.</text>
</comment>
<dbReference type="EMBL" id="BAAAFE010000007">
    <property type="protein sequence ID" value="GAA0863558.1"/>
    <property type="molecule type" value="Genomic_DNA"/>
</dbReference>
<keyword evidence="2 16" id="KW-0436">Ligase</keyword>
<dbReference type="NCBIfam" id="NF006701">
    <property type="entry name" value="PRK09247.1"/>
    <property type="match status" value="1"/>
</dbReference>
<dbReference type="InterPro" id="IPR012340">
    <property type="entry name" value="NA-bd_OB-fold"/>
</dbReference>
<evidence type="ECO:0000256" key="12">
    <source>
        <dbReference type="ARBA" id="ARBA00023306"/>
    </source>
</evidence>
<keyword evidence="3" id="KW-0132">Cell division</keyword>
<dbReference type="InterPro" id="IPR026333">
    <property type="entry name" value="ATP_dep_DNA_lig_pp_1105_fam"/>
</dbReference>
<protein>
    <recommendedName>
        <fullName evidence="1">DNA ligase (ATP)</fullName>
        <ecNumber evidence="1">6.5.1.1</ecNumber>
    </recommendedName>
</protein>
<keyword evidence="11" id="KW-0234">DNA repair</keyword>
<evidence type="ECO:0000256" key="4">
    <source>
        <dbReference type="ARBA" id="ARBA00022705"/>
    </source>
</evidence>
<keyword evidence="4" id="KW-0235">DNA replication</keyword>
<keyword evidence="12" id="KW-0131">Cell cycle</keyword>
<evidence type="ECO:0000313" key="16">
    <source>
        <dbReference type="EMBL" id="GAA0863558.1"/>
    </source>
</evidence>
<dbReference type="SUPFAM" id="SSF50249">
    <property type="entry name" value="Nucleic acid-binding proteins"/>
    <property type="match status" value="1"/>
</dbReference>
<dbReference type="Gene3D" id="2.40.50.140">
    <property type="entry name" value="Nucleic acid-binding proteins"/>
    <property type="match status" value="1"/>
</dbReference>
<dbReference type="GO" id="GO:0016874">
    <property type="term" value="F:ligase activity"/>
    <property type="evidence" value="ECO:0007669"/>
    <property type="project" value="UniProtKB-KW"/>
</dbReference>
<evidence type="ECO:0000256" key="13">
    <source>
        <dbReference type="ARBA" id="ARBA00034003"/>
    </source>
</evidence>
<organism evidence="16 17">
    <name type="scientific">Sphingopyxis soli</name>
    <dbReference type="NCBI Taxonomy" id="592051"/>
    <lineage>
        <taxon>Bacteria</taxon>
        <taxon>Pseudomonadati</taxon>
        <taxon>Pseudomonadota</taxon>
        <taxon>Alphaproteobacteria</taxon>
        <taxon>Sphingomonadales</taxon>
        <taxon>Sphingomonadaceae</taxon>
        <taxon>Sphingopyxis</taxon>
    </lineage>
</organism>
<dbReference type="SUPFAM" id="SSF56091">
    <property type="entry name" value="DNA ligase/mRNA capping enzyme, catalytic domain"/>
    <property type="match status" value="1"/>
</dbReference>
<keyword evidence="8" id="KW-0067">ATP-binding</keyword>
<keyword evidence="17" id="KW-1185">Reference proteome</keyword>
<reference evidence="16 17" key="1">
    <citation type="journal article" date="2019" name="Int. J. Syst. Evol. Microbiol.">
        <title>The Global Catalogue of Microorganisms (GCM) 10K type strain sequencing project: providing services to taxonomists for standard genome sequencing and annotation.</title>
        <authorList>
            <consortium name="The Broad Institute Genomics Platform"/>
            <consortium name="The Broad Institute Genome Sequencing Center for Infectious Disease"/>
            <person name="Wu L."/>
            <person name="Ma J."/>
        </authorList>
    </citation>
    <scope>NUCLEOTIDE SEQUENCE [LARGE SCALE GENOMIC DNA]</scope>
    <source>
        <strain evidence="16 17">JCM 15910</strain>
    </source>
</reference>
<evidence type="ECO:0000313" key="17">
    <source>
        <dbReference type="Proteomes" id="UP001500738"/>
    </source>
</evidence>
<evidence type="ECO:0000256" key="5">
    <source>
        <dbReference type="ARBA" id="ARBA00022723"/>
    </source>
</evidence>
<evidence type="ECO:0000256" key="14">
    <source>
        <dbReference type="SAM" id="MobiDB-lite"/>
    </source>
</evidence>
<keyword evidence="7" id="KW-0227">DNA damage</keyword>
<keyword evidence="10" id="KW-0233">DNA recombination</keyword>
<dbReference type="PANTHER" id="PTHR45674">
    <property type="entry name" value="DNA LIGASE 1/3 FAMILY MEMBER"/>
    <property type="match status" value="1"/>
</dbReference>
<sequence>MKRFAALIDRLIYTRSRNSKLALIVNYLRHTPDPDRGWAIAALTESLDFPAVKAGTVRTLLATRVDEELFRLSRHFVGDTAETAALLWPEKPLPFRGGVGVGHVEGAQPQQAPPRPSPKGEGELTVSEAVDALSSATRSDAPAVVASLLDRLDADGRYALLKLALGGMRVGVSARLAKQAFAQAFDVPVDDVEELWHAIPPPYAPLFAWGEGRGERPDLADVAFFRPFMLAHPLEEDSVDLADYAAEWKWDGIRVQIVRGGSETRIYSRGGEEISGAFPELVAAFDQEAVIDGELLVRGEVQGGEAASFNALQQRLGRKTVSKKMLADYPAFVRVYDLLAVDGNDLRSLPWTERRRQLEAFVPRLAASHFDLSQVIDASDFDDLAERRAGARDAAIEGVMLKRRDAPYVAGRRAGLWYKWKRDPLTADCVMMYAQRGNGRRASFYSDYTFGCWSDAGELLPVGKAYSGFTDEELKWLDKFVRDNTLNRFGPVREVEKSLVLEVAFDSIHASKRHKSGLAMRFPRISRIRRDKPAEEADRIASLQAMVT</sequence>
<evidence type="ECO:0000256" key="7">
    <source>
        <dbReference type="ARBA" id="ARBA00022763"/>
    </source>
</evidence>
<dbReference type="RefSeq" id="WP_215350419.1">
    <property type="nucleotide sequence ID" value="NZ_BAAAFE010000007.1"/>
</dbReference>
<dbReference type="PROSITE" id="PS00697">
    <property type="entry name" value="DNA_LIGASE_A1"/>
    <property type="match status" value="1"/>
</dbReference>
<dbReference type="CDD" id="cd07972">
    <property type="entry name" value="OBF_DNA_ligase_Arch_LigB"/>
    <property type="match status" value="1"/>
</dbReference>
<name>A0ABN1M2T0_9SPHN</name>
<evidence type="ECO:0000256" key="10">
    <source>
        <dbReference type="ARBA" id="ARBA00023172"/>
    </source>
</evidence>
<dbReference type="InterPro" id="IPR012309">
    <property type="entry name" value="DNA_ligase_ATP-dep_C"/>
</dbReference>
<dbReference type="InterPro" id="IPR036599">
    <property type="entry name" value="DNA_ligase_N_sf"/>
</dbReference>